<name>A0A061JAY4_TRYRA</name>
<dbReference type="OrthoDB" id="247472at2759"/>
<keyword evidence="3" id="KW-0732">Signal</keyword>
<feature type="chain" id="PRO_5001606006" evidence="3">
    <location>
        <begin position="24"/>
        <end position="302"/>
    </location>
</feature>
<evidence type="ECO:0000256" key="1">
    <source>
        <dbReference type="SAM" id="MobiDB-lite"/>
    </source>
</evidence>
<sequence>MFFSSKIFFGVLLLAGVVSFLCADFSRLPTKESAMLDISRLLRKTEDCNICGDILRSLDTFQLSRSTSLIRATQGYDKPHSAFIRACEENPNTLGCDTALDRDRVERMKRASLIIMQVEQLPGSRERGIFDLLHRRYDDFMMYLMNEKEQEMCLTCVVENGRLPPLATSPLTDALLDYTWYHIYPINERHQAFCWRHCEGLLTYSERLYLWLLRFYITRAVRFRLMALQSEYVIIVLILGQLALLVVILQRYVTDVRGGAGGGSHVCGNLHTDNTPAGGLRSGTRRTTLGRGKGGGGAGRRD</sequence>
<keyword evidence="2" id="KW-0472">Membrane</keyword>
<organism evidence="4 5">
    <name type="scientific">Trypanosoma rangeli SC58</name>
    <dbReference type="NCBI Taxonomy" id="429131"/>
    <lineage>
        <taxon>Eukaryota</taxon>
        <taxon>Discoba</taxon>
        <taxon>Euglenozoa</taxon>
        <taxon>Kinetoplastea</taxon>
        <taxon>Metakinetoplastina</taxon>
        <taxon>Trypanosomatida</taxon>
        <taxon>Trypanosomatidae</taxon>
        <taxon>Trypanosoma</taxon>
        <taxon>Herpetosoma</taxon>
    </lineage>
</organism>
<keyword evidence="5" id="KW-1185">Reference proteome</keyword>
<evidence type="ECO:0000313" key="5">
    <source>
        <dbReference type="Proteomes" id="UP000031737"/>
    </source>
</evidence>
<evidence type="ECO:0000256" key="2">
    <source>
        <dbReference type="SAM" id="Phobius"/>
    </source>
</evidence>
<dbReference type="Proteomes" id="UP000031737">
    <property type="component" value="Unassembled WGS sequence"/>
</dbReference>
<gene>
    <name evidence="4" type="ORF">TRSC58_00733</name>
</gene>
<dbReference type="EMBL" id="AUPL01000733">
    <property type="protein sequence ID" value="ESL11515.1"/>
    <property type="molecule type" value="Genomic_DNA"/>
</dbReference>
<reference evidence="4 5" key="1">
    <citation type="submission" date="2013-07" db="EMBL/GenBank/DDBJ databases">
        <authorList>
            <person name="Stoco P.H."/>
            <person name="Wagner G."/>
            <person name="Gerber A."/>
            <person name="Zaha A."/>
            <person name="Thompson C."/>
            <person name="Bartholomeu D.C."/>
            <person name="Luckemeyer D.D."/>
            <person name="Bahia D."/>
            <person name="Loreto E."/>
            <person name="Prestes E.B."/>
            <person name="Lima F.M."/>
            <person name="Rodrigues-Luiz G."/>
            <person name="Vallejo G.A."/>
            <person name="Filho J.F."/>
            <person name="Monteiro K.M."/>
            <person name="Tyler K.M."/>
            <person name="de Almeida L.G."/>
            <person name="Ortiz M.F."/>
            <person name="Siervo M.A."/>
            <person name="de Moraes M.H."/>
            <person name="Cunha O.L."/>
            <person name="Mendonca-Neto R."/>
            <person name="Silva R."/>
            <person name="Teixeira S.M."/>
            <person name="Murta S.M."/>
            <person name="Sincero T.C."/>
            <person name="Mendes T.A."/>
            <person name="Urmenyi T.P."/>
            <person name="Silva V.G."/>
            <person name="da Rocha W.D."/>
            <person name="Andersson B."/>
            <person name="Romanha A.J."/>
            <person name="Steindel M."/>
            <person name="de Vasconcelos A.T."/>
            <person name="Grisard E.C."/>
        </authorList>
    </citation>
    <scope>NUCLEOTIDE SEQUENCE [LARGE SCALE GENOMIC DNA]</scope>
    <source>
        <strain evidence="4 5">SC58</strain>
    </source>
</reference>
<keyword evidence="2" id="KW-1133">Transmembrane helix</keyword>
<dbReference type="AlphaFoldDB" id="A0A061JAY4"/>
<feature type="region of interest" description="Disordered" evidence="1">
    <location>
        <begin position="272"/>
        <end position="302"/>
    </location>
</feature>
<feature type="transmembrane region" description="Helical" evidence="2">
    <location>
        <begin position="232"/>
        <end position="249"/>
    </location>
</feature>
<comment type="caution">
    <text evidence="4">The sequence shown here is derived from an EMBL/GenBank/DDBJ whole genome shotgun (WGS) entry which is preliminary data.</text>
</comment>
<accession>A0A061JAY4</accession>
<evidence type="ECO:0000256" key="3">
    <source>
        <dbReference type="SAM" id="SignalP"/>
    </source>
</evidence>
<feature type="compositionally biased region" description="Gly residues" evidence="1">
    <location>
        <begin position="291"/>
        <end position="302"/>
    </location>
</feature>
<dbReference type="VEuPathDB" id="TriTrypDB:TRSC58_00733"/>
<proteinExistence type="predicted"/>
<feature type="signal peptide" evidence="3">
    <location>
        <begin position="1"/>
        <end position="23"/>
    </location>
</feature>
<evidence type="ECO:0000313" key="4">
    <source>
        <dbReference type="EMBL" id="ESL11515.1"/>
    </source>
</evidence>
<protein>
    <submittedName>
        <fullName evidence="4">Uncharacterized protein</fullName>
    </submittedName>
</protein>
<keyword evidence="2" id="KW-0812">Transmembrane</keyword>